<dbReference type="RefSeq" id="WP_265724430.1">
    <property type="nucleotide sequence ID" value="NZ_JAOSLC020000004.1"/>
</dbReference>
<protein>
    <submittedName>
        <fullName evidence="4">OmpH family outer membrane protein</fullName>
    </submittedName>
</protein>
<dbReference type="SUPFAM" id="SSF111384">
    <property type="entry name" value="OmpH-like"/>
    <property type="match status" value="1"/>
</dbReference>
<dbReference type="InterPro" id="IPR005632">
    <property type="entry name" value="Chaperone_Skp"/>
</dbReference>
<dbReference type="Pfam" id="PF03938">
    <property type="entry name" value="OmpH"/>
    <property type="match status" value="1"/>
</dbReference>
<evidence type="ECO:0000256" key="3">
    <source>
        <dbReference type="SAM" id="SignalP"/>
    </source>
</evidence>
<dbReference type="SMART" id="SM00935">
    <property type="entry name" value="OmpH"/>
    <property type="match status" value="1"/>
</dbReference>
<gene>
    <name evidence="4" type="ORF">N5A56_016470</name>
</gene>
<evidence type="ECO:0000256" key="1">
    <source>
        <dbReference type="ARBA" id="ARBA00009091"/>
    </source>
</evidence>
<name>A0ABT5SEQ4_9FLAO</name>
<evidence type="ECO:0000256" key="2">
    <source>
        <dbReference type="ARBA" id="ARBA00022729"/>
    </source>
</evidence>
<dbReference type="Proteomes" id="UP001151478">
    <property type="component" value="Unassembled WGS sequence"/>
</dbReference>
<evidence type="ECO:0000313" key="4">
    <source>
        <dbReference type="EMBL" id="MDD7915916.1"/>
    </source>
</evidence>
<dbReference type="Gene3D" id="3.30.910.20">
    <property type="entry name" value="Skp domain"/>
    <property type="match status" value="1"/>
</dbReference>
<sequence length="172" mass="19648">MKSKITILFITFLSTISLAQTKVGTINSDYIMSLMPESQIVYNRAKAYGAKLDSLFDIKAQNFKTKVDAFRKSEKEMDEALKKTKVSEISALELDIKKYKDNGNKLMQLKQDELMRPLYKKLGDAINQVAKEQGYTQVLTSTGNQFVYIDEKFDITKLVMNKLGVKEPEVKK</sequence>
<dbReference type="PANTHER" id="PTHR35089:SF1">
    <property type="entry name" value="CHAPERONE PROTEIN SKP"/>
    <property type="match status" value="1"/>
</dbReference>
<feature type="chain" id="PRO_5047137687" evidence="3">
    <location>
        <begin position="20"/>
        <end position="172"/>
    </location>
</feature>
<accession>A0ABT5SEQ4</accession>
<comment type="caution">
    <text evidence="4">The sequence shown here is derived from an EMBL/GenBank/DDBJ whole genome shotgun (WGS) entry which is preliminary data.</text>
</comment>
<organism evidence="4 5">
    <name type="scientific">Polaribacter ponticola</name>
    <dbReference type="NCBI Taxonomy" id="2978475"/>
    <lineage>
        <taxon>Bacteria</taxon>
        <taxon>Pseudomonadati</taxon>
        <taxon>Bacteroidota</taxon>
        <taxon>Flavobacteriia</taxon>
        <taxon>Flavobacteriales</taxon>
        <taxon>Flavobacteriaceae</taxon>
    </lineage>
</organism>
<evidence type="ECO:0000313" key="5">
    <source>
        <dbReference type="Proteomes" id="UP001151478"/>
    </source>
</evidence>
<comment type="similarity">
    <text evidence="1">Belongs to the Skp family.</text>
</comment>
<keyword evidence="2 3" id="KW-0732">Signal</keyword>
<dbReference type="EMBL" id="JAOSLC020000004">
    <property type="protein sequence ID" value="MDD7915916.1"/>
    <property type="molecule type" value="Genomic_DNA"/>
</dbReference>
<proteinExistence type="inferred from homology"/>
<feature type="signal peptide" evidence="3">
    <location>
        <begin position="1"/>
        <end position="19"/>
    </location>
</feature>
<reference evidence="4" key="1">
    <citation type="submission" date="2023-02" db="EMBL/GenBank/DDBJ databases">
        <title>Polaribacter ponticola sp. nov., isolated from seawater.</title>
        <authorList>
            <person name="Baek J.H."/>
            <person name="Kim J.M."/>
            <person name="Choi D.G."/>
            <person name="Jeon C.O."/>
        </authorList>
    </citation>
    <scope>NUCLEOTIDE SEQUENCE</scope>
    <source>
        <strain evidence="4">MSW5</strain>
    </source>
</reference>
<dbReference type="InterPro" id="IPR024930">
    <property type="entry name" value="Skp_dom_sf"/>
</dbReference>
<keyword evidence="5" id="KW-1185">Reference proteome</keyword>
<dbReference type="PANTHER" id="PTHR35089">
    <property type="entry name" value="CHAPERONE PROTEIN SKP"/>
    <property type="match status" value="1"/>
</dbReference>